<dbReference type="Gene3D" id="1.20.1270.60">
    <property type="entry name" value="Arfaptin homology (AH) domain/BAR domain"/>
    <property type="match status" value="1"/>
</dbReference>
<dbReference type="AlphaFoldDB" id="A0A7S4MAY7"/>
<evidence type="ECO:0000313" key="3">
    <source>
        <dbReference type="EMBL" id="CAE2212231.1"/>
    </source>
</evidence>
<dbReference type="SMART" id="SM00315">
    <property type="entry name" value="RGS"/>
    <property type="match status" value="1"/>
</dbReference>
<sequence length="329" mass="38129">MEGEVQLTLLHILNNQCLLPVFRIYCRSNCVDEYLNFWFEVRMLTNKYLHDGAGTRAETSDCSNLFKKYFLPDSIHRIQIDPKIGNELQEELKKQPTIQVFEAAQRYAFDVLDQKMKNFSQSEAYKNFLKRERSLYQKQSERQFDIKEIEMHFKRVNDAHKHLKIISTEIANKLSANAVAVNNLHALAERFTEYSDSIRQADTGNELGSLAECLKKVASIMLRLEVLEKQMNQAISERLETVESSLASDIPNALALKKKMEKASNGDQTMIDTLSTLRDTNNRVDHRTFSVLCEIMEQYLGFFERGYSLMQDILPEVEKYRQTTKATAV</sequence>
<proteinExistence type="predicted"/>
<organism evidence="3">
    <name type="scientific">Vannella robusta</name>
    <dbReference type="NCBI Taxonomy" id="1487602"/>
    <lineage>
        <taxon>Eukaryota</taxon>
        <taxon>Amoebozoa</taxon>
        <taxon>Discosea</taxon>
        <taxon>Flabellinia</taxon>
        <taxon>Vannellidae</taxon>
        <taxon>Vannella</taxon>
    </lineage>
</organism>
<reference evidence="3" key="1">
    <citation type="submission" date="2021-01" db="EMBL/GenBank/DDBJ databases">
        <authorList>
            <person name="Corre E."/>
            <person name="Pelletier E."/>
            <person name="Niang G."/>
            <person name="Scheremetjew M."/>
            <person name="Finn R."/>
            <person name="Kale V."/>
            <person name="Holt S."/>
            <person name="Cochrane G."/>
            <person name="Meng A."/>
            <person name="Brown T."/>
            <person name="Cohen L."/>
        </authorList>
    </citation>
    <scope>NUCLEOTIDE SEQUENCE</scope>
    <source>
        <strain evidence="3">DIVA3 518/3/11/1/6</strain>
    </source>
</reference>
<gene>
    <name evidence="3" type="ORF">VSP0166_LOCUS5661</name>
</gene>
<dbReference type="InterPro" id="IPR044926">
    <property type="entry name" value="RGS_subdomain_2"/>
</dbReference>
<dbReference type="InterPro" id="IPR036305">
    <property type="entry name" value="RGS_sf"/>
</dbReference>
<feature type="domain" description="RGS" evidence="2">
    <location>
        <begin position="8"/>
        <end position="129"/>
    </location>
</feature>
<name>A0A7S4MAY7_9EUKA</name>
<dbReference type="SUPFAM" id="SSF103657">
    <property type="entry name" value="BAR/IMD domain-like"/>
    <property type="match status" value="1"/>
</dbReference>
<evidence type="ECO:0000259" key="2">
    <source>
        <dbReference type="PROSITE" id="PS50132"/>
    </source>
</evidence>
<evidence type="ECO:0000256" key="1">
    <source>
        <dbReference type="SAM" id="Coils"/>
    </source>
</evidence>
<dbReference type="SUPFAM" id="SSF48097">
    <property type="entry name" value="Regulator of G-protein signaling, RGS"/>
    <property type="match status" value="1"/>
</dbReference>
<accession>A0A7S4MAY7</accession>
<feature type="coiled-coil region" evidence="1">
    <location>
        <begin position="210"/>
        <end position="237"/>
    </location>
</feature>
<dbReference type="InterPro" id="IPR027267">
    <property type="entry name" value="AH/BAR_dom_sf"/>
</dbReference>
<dbReference type="CDD" id="cd07440">
    <property type="entry name" value="RGS"/>
    <property type="match status" value="1"/>
</dbReference>
<keyword evidence="1" id="KW-0175">Coiled coil</keyword>
<dbReference type="Gene3D" id="1.10.167.10">
    <property type="entry name" value="Regulator of G-protein Signalling 4, domain 2"/>
    <property type="match status" value="1"/>
</dbReference>
<protein>
    <recommendedName>
        <fullName evidence="2">RGS domain-containing protein</fullName>
    </recommendedName>
</protein>
<dbReference type="Pfam" id="PF00615">
    <property type="entry name" value="RGS"/>
    <property type="match status" value="1"/>
</dbReference>
<dbReference type="EMBL" id="HBKP01007901">
    <property type="protein sequence ID" value="CAE2212231.1"/>
    <property type="molecule type" value="Transcribed_RNA"/>
</dbReference>
<dbReference type="InterPro" id="IPR016137">
    <property type="entry name" value="RGS"/>
</dbReference>
<dbReference type="PROSITE" id="PS50132">
    <property type="entry name" value="RGS"/>
    <property type="match status" value="1"/>
</dbReference>